<evidence type="ECO:0000256" key="7">
    <source>
        <dbReference type="ARBA" id="ARBA00022958"/>
    </source>
</evidence>
<feature type="transmembrane region" description="Helical" evidence="12">
    <location>
        <begin position="58"/>
        <end position="76"/>
    </location>
</feature>
<evidence type="ECO:0000256" key="3">
    <source>
        <dbReference type="ARBA" id="ARBA00022538"/>
    </source>
</evidence>
<evidence type="ECO:0000256" key="2">
    <source>
        <dbReference type="ARBA" id="ARBA00022448"/>
    </source>
</evidence>
<keyword evidence="11" id="KW-0407">Ion channel</keyword>
<gene>
    <name evidence="14" type="primary">AlNc14C79G5221</name>
    <name evidence="14" type="ORF">ALNC14_059520</name>
</gene>
<evidence type="ECO:0000259" key="13">
    <source>
        <dbReference type="Pfam" id="PF00520"/>
    </source>
</evidence>
<evidence type="ECO:0000313" key="14">
    <source>
        <dbReference type="EMBL" id="CCA19809.1"/>
    </source>
</evidence>
<protein>
    <submittedName>
        <fullName evidence="14">Voltagegated Ion Channel (VIC) Superfamily putative</fullName>
    </submittedName>
</protein>
<evidence type="ECO:0000256" key="1">
    <source>
        <dbReference type="ARBA" id="ARBA00004141"/>
    </source>
</evidence>
<proteinExistence type="predicted"/>
<dbReference type="GO" id="GO:0008076">
    <property type="term" value="C:voltage-gated potassium channel complex"/>
    <property type="evidence" value="ECO:0007669"/>
    <property type="project" value="InterPro"/>
</dbReference>
<keyword evidence="5" id="KW-0631">Potassium channel</keyword>
<feature type="transmembrane region" description="Helical" evidence="12">
    <location>
        <begin position="264"/>
        <end position="288"/>
    </location>
</feature>
<name>F0WF27_9STRA</name>
<dbReference type="GO" id="GO:0005249">
    <property type="term" value="F:voltage-gated potassium channel activity"/>
    <property type="evidence" value="ECO:0007669"/>
    <property type="project" value="InterPro"/>
</dbReference>
<keyword evidence="6" id="KW-0851">Voltage-gated channel</keyword>
<accession>F0WF27</accession>
<dbReference type="PANTHER" id="PTHR11537:SF254">
    <property type="entry name" value="POTASSIUM VOLTAGE-GATED CHANNEL PROTEIN SHAB"/>
    <property type="match status" value="1"/>
</dbReference>
<dbReference type="Gene3D" id="1.10.287.70">
    <property type="match status" value="1"/>
</dbReference>
<evidence type="ECO:0000256" key="8">
    <source>
        <dbReference type="ARBA" id="ARBA00022989"/>
    </source>
</evidence>
<reference evidence="14" key="2">
    <citation type="submission" date="2011-02" db="EMBL/GenBank/DDBJ databases">
        <authorList>
            <person name="MacLean D."/>
        </authorList>
    </citation>
    <scope>NUCLEOTIDE SEQUENCE</scope>
</reference>
<dbReference type="PRINTS" id="PR00169">
    <property type="entry name" value="KCHANNEL"/>
</dbReference>
<organism evidence="14">
    <name type="scientific">Albugo laibachii Nc14</name>
    <dbReference type="NCBI Taxonomy" id="890382"/>
    <lineage>
        <taxon>Eukaryota</taxon>
        <taxon>Sar</taxon>
        <taxon>Stramenopiles</taxon>
        <taxon>Oomycota</taxon>
        <taxon>Peronosporomycetes</taxon>
        <taxon>Albuginales</taxon>
        <taxon>Albuginaceae</taxon>
        <taxon>Albugo</taxon>
    </lineage>
</organism>
<comment type="subcellular location">
    <subcellularLocation>
        <location evidence="1">Membrane</location>
        <topology evidence="1">Multi-pass membrane protein</topology>
    </subcellularLocation>
</comment>
<keyword evidence="8 12" id="KW-1133">Transmembrane helix</keyword>
<dbReference type="InterPro" id="IPR028325">
    <property type="entry name" value="VG_K_chnl"/>
</dbReference>
<evidence type="ECO:0000256" key="5">
    <source>
        <dbReference type="ARBA" id="ARBA00022826"/>
    </source>
</evidence>
<evidence type="ECO:0000256" key="10">
    <source>
        <dbReference type="ARBA" id="ARBA00023136"/>
    </source>
</evidence>
<dbReference type="AlphaFoldDB" id="F0WF27"/>
<reference evidence="14" key="1">
    <citation type="journal article" date="2011" name="PLoS Biol.">
        <title>Gene gain and loss during evolution of obligate parasitism in the white rust pathogen of Arabidopsis thaliana.</title>
        <authorList>
            <person name="Kemen E."/>
            <person name="Gardiner A."/>
            <person name="Schultz-Larsen T."/>
            <person name="Kemen A.C."/>
            <person name="Balmuth A.L."/>
            <person name="Robert-Seilaniantz A."/>
            <person name="Bailey K."/>
            <person name="Holub E."/>
            <person name="Studholme D.J."/>
            <person name="Maclean D."/>
            <person name="Jones J.D."/>
        </authorList>
    </citation>
    <scope>NUCLEOTIDE SEQUENCE</scope>
</reference>
<dbReference type="PANTHER" id="PTHR11537">
    <property type="entry name" value="VOLTAGE-GATED POTASSIUM CHANNEL"/>
    <property type="match status" value="1"/>
</dbReference>
<feature type="transmembrane region" description="Helical" evidence="12">
    <location>
        <begin position="198"/>
        <end position="219"/>
    </location>
</feature>
<feature type="domain" description="Ion transport" evidence="13">
    <location>
        <begin position="58"/>
        <end position="285"/>
    </location>
</feature>
<sequence>MLDNRSSCYERTKLLDVLPSKSPSSECFIASLRQNVWILLDYHATRISDSSLRLTSHILQCSILSLILLNVIVAIVDSSQGPHVRSAWYQLFLYTSTVVFTIEYLLRLWSCTEDKHHQSPLLQRIQWIIKPMSLIDLAALIPFYLEIGSELITWPTYSGTISLRALRLLRILSFLRLERSYNALHNLMIIFRRKQEEFLVVSYLTTVLVLTSSTIIFFMENQAQPKVFSSIGTCAWWSIETITSLGYGDIVPVTNTGRCFASILALWGIILFTIPGAVLGSGFIELMLEKQRREIRDFTEFAYKSDVVEESNTIGEKVDETVSSSSFQFKEVEASRSQASRLELLHVNMDRLALQQVHYCANIFSSNAQLLCG</sequence>
<dbReference type="InterPro" id="IPR027359">
    <property type="entry name" value="Volt_channel_dom_sf"/>
</dbReference>
<evidence type="ECO:0000256" key="6">
    <source>
        <dbReference type="ARBA" id="ARBA00022882"/>
    </source>
</evidence>
<evidence type="ECO:0000256" key="9">
    <source>
        <dbReference type="ARBA" id="ARBA00023065"/>
    </source>
</evidence>
<keyword evidence="4 12" id="KW-0812">Transmembrane</keyword>
<keyword evidence="3" id="KW-0633">Potassium transport</keyword>
<dbReference type="SUPFAM" id="SSF81324">
    <property type="entry name" value="Voltage-gated potassium channels"/>
    <property type="match status" value="1"/>
</dbReference>
<feature type="transmembrane region" description="Helical" evidence="12">
    <location>
        <begin position="88"/>
        <end position="106"/>
    </location>
</feature>
<evidence type="ECO:0000256" key="11">
    <source>
        <dbReference type="ARBA" id="ARBA00023303"/>
    </source>
</evidence>
<dbReference type="Gene3D" id="1.20.120.350">
    <property type="entry name" value="Voltage-gated potassium channels. Chain C"/>
    <property type="match status" value="1"/>
</dbReference>
<keyword evidence="7" id="KW-0630">Potassium</keyword>
<dbReference type="EMBL" id="FR824124">
    <property type="protein sequence ID" value="CCA19809.1"/>
    <property type="molecule type" value="Genomic_DNA"/>
</dbReference>
<keyword evidence="2" id="KW-0813">Transport</keyword>
<dbReference type="HOGENOM" id="CLU_011722_1_0_1"/>
<evidence type="ECO:0000256" key="4">
    <source>
        <dbReference type="ARBA" id="ARBA00022692"/>
    </source>
</evidence>
<keyword evidence="9" id="KW-0406">Ion transport</keyword>
<dbReference type="Pfam" id="PF00520">
    <property type="entry name" value="Ion_trans"/>
    <property type="match status" value="1"/>
</dbReference>
<evidence type="ECO:0000256" key="12">
    <source>
        <dbReference type="SAM" id="Phobius"/>
    </source>
</evidence>
<dbReference type="InterPro" id="IPR005821">
    <property type="entry name" value="Ion_trans_dom"/>
</dbReference>
<keyword evidence="10 12" id="KW-0472">Membrane</keyword>
<dbReference type="GO" id="GO:0001508">
    <property type="term" value="P:action potential"/>
    <property type="evidence" value="ECO:0007669"/>
    <property type="project" value="TreeGrafter"/>
</dbReference>